<name>A0AAP0RWR9_LIQFO</name>
<sequence length="153" mass="17385">MLGRIITSKTTLGHRDLFFGYWVVERIRAHWRCPPFACPSVASIVVRGIFYWQVCKGIVAAYDPNTVEDQLWLIKLPLTTGHRFLILGESMDGLLQCGLDDYPGFKIIVLNRKLHCYSYSSIISGFEWTAKHIADAGDYVTRRQGGICDRTIS</sequence>
<accession>A0AAP0RWR9</accession>
<protein>
    <submittedName>
        <fullName evidence="1">Uncharacterized protein</fullName>
    </submittedName>
</protein>
<evidence type="ECO:0000313" key="1">
    <source>
        <dbReference type="EMBL" id="KAK9282875.1"/>
    </source>
</evidence>
<dbReference type="Proteomes" id="UP001415857">
    <property type="component" value="Unassembled WGS sequence"/>
</dbReference>
<reference evidence="1 2" key="1">
    <citation type="journal article" date="2024" name="Plant J.">
        <title>Genome sequences and population genomics reveal climatic adaptation and genomic divergence between two closely related sweetgum species.</title>
        <authorList>
            <person name="Xu W.Q."/>
            <person name="Ren C.Q."/>
            <person name="Zhang X.Y."/>
            <person name="Comes H.P."/>
            <person name="Liu X.H."/>
            <person name="Li Y.G."/>
            <person name="Kettle C.J."/>
            <person name="Jalonen R."/>
            <person name="Gaisberger H."/>
            <person name="Ma Y.Z."/>
            <person name="Qiu Y.X."/>
        </authorList>
    </citation>
    <scope>NUCLEOTIDE SEQUENCE [LARGE SCALE GENOMIC DNA]</scope>
    <source>
        <strain evidence="1">Hangzhou</strain>
    </source>
</reference>
<dbReference type="EMBL" id="JBBPBK010000006">
    <property type="protein sequence ID" value="KAK9282875.1"/>
    <property type="molecule type" value="Genomic_DNA"/>
</dbReference>
<organism evidence="1 2">
    <name type="scientific">Liquidambar formosana</name>
    <name type="common">Formosan gum</name>
    <dbReference type="NCBI Taxonomy" id="63359"/>
    <lineage>
        <taxon>Eukaryota</taxon>
        <taxon>Viridiplantae</taxon>
        <taxon>Streptophyta</taxon>
        <taxon>Embryophyta</taxon>
        <taxon>Tracheophyta</taxon>
        <taxon>Spermatophyta</taxon>
        <taxon>Magnoliopsida</taxon>
        <taxon>eudicotyledons</taxon>
        <taxon>Gunneridae</taxon>
        <taxon>Pentapetalae</taxon>
        <taxon>Saxifragales</taxon>
        <taxon>Altingiaceae</taxon>
        <taxon>Liquidambar</taxon>
    </lineage>
</organism>
<comment type="caution">
    <text evidence="1">The sequence shown here is derived from an EMBL/GenBank/DDBJ whole genome shotgun (WGS) entry which is preliminary data.</text>
</comment>
<gene>
    <name evidence="1" type="ORF">L1049_011100</name>
</gene>
<dbReference type="AlphaFoldDB" id="A0AAP0RWR9"/>
<proteinExistence type="predicted"/>
<keyword evidence="2" id="KW-1185">Reference proteome</keyword>
<evidence type="ECO:0000313" key="2">
    <source>
        <dbReference type="Proteomes" id="UP001415857"/>
    </source>
</evidence>